<evidence type="ECO:0000313" key="4">
    <source>
        <dbReference type="EMBL" id="KAF5901057.1"/>
    </source>
</evidence>
<dbReference type="Pfam" id="PF07894">
    <property type="entry name" value="SACK1"/>
    <property type="match status" value="1"/>
</dbReference>
<name>A0A8J4UPF9_CLAMG</name>
<reference evidence="4" key="1">
    <citation type="submission" date="2020-07" db="EMBL/GenBank/DDBJ databases">
        <title>Clarias magur genome sequencing, assembly and annotation.</title>
        <authorList>
            <person name="Kushwaha B."/>
            <person name="Kumar R."/>
            <person name="Das P."/>
            <person name="Joshi C.G."/>
            <person name="Kumar D."/>
            <person name="Nagpure N.S."/>
            <person name="Pandey M."/>
            <person name="Agarwal S."/>
            <person name="Srivastava S."/>
            <person name="Singh M."/>
            <person name="Sahoo L."/>
            <person name="Jayasankar P."/>
            <person name="Meher P.K."/>
            <person name="Koringa P.G."/>
            <person name="Iquebal M.A."/>
            <person name="Das S.P."/>
            <person name="Bit A."/>
            <person name="Patnaik S."/>
            <person name="Patel N."/>
            <person name="Shah T.M."/>
            <person name="Hinsu A."/>
            <person name="Jena J.K."/>
        </authorList>
    </citation>
    <scope>NUCLEOTIDE SEQUENCE</scope>
    <source>
        <strain evidence="4">CIFAMagur01</strain>
        <tissue evidence="4">Testis</tissue>
    </source>
</reference>
<accession>A0A8J4UPF9</accession>
<dbReference type="EMBL" id="QNUK01000120">
    <property type="protein sequence ID" value="KAF5901057.1"/>
    <property type="molecule type" value="Genomic_DNA"/>
</dbReference>
<dbReference type="InterPro" id="IPR012461">
    <property type="entry name" value="SACK1"/>
</dbReference>
<sequence>MSKSLEQSISENAIILPVNESNPEFLHSEVERSALESLLRDGPEAFYTKLSAHQLKPFLSPEEVNQVSSWVEDHREEVVENGDNGSDASSSVQDVSDQYFPMLSDTPAPCLDLGWPEKDRWDGVEQVMVYTNPPVEQAPHVRQVIRRLLQGATMLIAIVADKLTDSIVIRDLHSAASRGVVVYIILNQRPAQDNQTPNLLKHPKIIVRILGGKKFMSADRKMVVGELKENFVLVDLETVVVGSYSLSWTDAHLHRHLITVLSGPAVQLFDQEFRILYAASQPVPESWNAAVPMELPTIDPFFYQPEPITPKQALLNCPPSPPPPTVDSPIDWEALGVFPKTGDSSEDQDLPEFLEELPKFYRTEADLYARVPGAGAIDLHITEWQDESRLYHVAAEPRHLPDHQAMFWNTQKPERLHYGFLTERDEGLAMFRHRDFRMERNLMEEFVPFSRIHRHESLLNLDRSWAESTIPEETIPGSSAAPLQQKKPIVVSVPQADSSWNLGDILKKPGADHGTMGLQPKTPRNTISTSTLDLSSTGTETLQRSHSHTN</sequence>
<dbReference type="GO" id="GO:0019901">
    <property type="term" value="F:protein kinase binding"/>
    <property type="evidence" value="ECO:0007669"/>
    <property type="project" value="TreeGrafter"/>
</dbReference>
<feature type="domain" description="Scaffolding anchor of CK1" evidence="3">
    <location>
        <begin position="18"/>
        <end position="282"/>
    </location>
</feature>
<feature type="region of interest" description="Disordered" evidence="2">
    <location>
        <begin position="508"/>
        <end position="550"/>
    </location>
</feature>
<feature type="non-terminal residue" evidence="4">
    <location>
        <position position="1"/>
    </location>
</feature>
<dbReference type="PANTHER" id="PTHR16181">
    <property type="entry name" value="PROTEIN FAM83A-RELATED"/>
    <property type="match status" value="1"/>
</dbReference>
<dbReference type="PANTHER" id="PTHR16181:SF29">
    <property type="entry name" value="PROTEIN FAM83A-RELATED"/>
    <property type="match status" value="1"/>
</dbReference>
<evidence type="ECO:0000313" key="5">
    <source>
        <dbReference type="Proteomes" id="UP000727407"/>
    </source>
</evidence>
<dbReference type="OrthoDB" id="8943940at2759"/>
<keyword evidence="5" id="KW-1185">Reference proteome</keyword>
<evidence type="ECO:0000256" key="1">
    <source>
        <dbReference type="ARBA" id="ARBA00006937"/>
    </source>
</evidence>
<organism evidence="4 5">
    <name type="scientific">Clarias magur</name>
    <name type="common">Asian catfish</name>
    <name type="synonym">Macropteronotus magur</name>
    <dbReference type="NCBI Taxonomy" id="1594786"/>
    <lineage>
        <taxon>Eukaryota</taxon>
        <taxon>Metazoa</taxon>
        <taxon>Chordata</taxon>
        <taxon>Craniata</taxon>
        <taxon>Vertebrata</taxon>
        <taxon>Euteleostomi</taxon>
        <taxon>Actinopterygii</taxon>
        <taxon>Neopterygii</taxon>
        <taxon>Teleostei</taxon>
        <taxon>Ostariophysi</taxon>
        <taxon>Siluriformes</taxon>
        <taxon>Clariidae</taxon>
        <taxon>Clarias</taxon>
    </lineage>
</organism>
<dbReference type="Proteomes" id="UP000727407">
    <property type="component" value="Unassembled WGS sequence"/>
</dbReference>
<dbReference type="GO" id="GO:0007165">
    <property type="term" value="P:signal transduction"/>
    <property type="evidence" value="ECO:0007669"/>
    <property type="project" value="TreeGrafter"/>
</dbReference>
<feature type="compositionally biased region" description="Low complexity" evidence="2">
    <location>
        <begin position="526"/>
        <end position="542"/>
    </location>
</feature>
<protein>
    <submittedName>
        <fullName evidence="4">Protein FAM83C-like</fullName>
    </submittedName>
</protein>
<comment type="similarity">
    <text evidence="1">Belongs to the FAM83 family.</text>
</comment>
<evidence type="ECO:0000256" key="2">
    <source>
        <dbReference type="SAM" id="MobiDB-lite"/>
    </source>
</evidence>
<proteinExistence type="inferred from homology"/>
<evidence type="ECO:0000259" key="3">
    <source>
        <dbReference type="Pfam" id="PF07894"/>
    </source>
</evidence>
<comment type="caution">
    <text evidence="4">The sequence shown here is derived from an EMBL/GenBank/DDBJ whole genome shotgun (WGS) entry which is preliminary data.</text>
</comment>
<dbReference type="InterPro" id="IPR050944">
    <property type="entry name" value="FAM83"/>
</dbReference>
<dbReference type="Gene3D" id="3.30.870.10">
    <property type="entry name" value="Endonuclease Chain A"/>
    <property type="match status" value="1"/>
</dbReference>
<dbReference type="SUPFAM" id="SSF56024">
    <property type="entry name" value="Phospholipase D/nuclease"/>
    <property type="match status" value="1"/>
</dbReference>
<gene>
    <name evidence="4" type="ORF">DAT39_009204</name>
</gene>
<dbReference type="AlphaFoldDB" id="A0A8J4UPF9"/>